<evidence type="ECO:0000313" key="1">
    <source>
        <dbReference type="EMBL" id="MDC7149521.1"/>
    </source>
</evidence>
<reference evidence="1" key="1">
    <citation type="submission" date="2023-01" db="EMBL/GenBank/DDBJ databases">
        <title>Exploring GABA producing Bacteroides strains toward improving mental health.</title>
        <authorList>
            <person name="Yousuf B."/>
            <person name="Bouhlel N.E."/>
            <person name="Mottawea W."/>
            <person name="Hammami R."/>
        </authorList>
    </citation>
    <scope>NUCLEOTIDE SEQUENCE</scope>
    <source>
        <strain evidence="1">UO.H1047</strain>
    </source>
</reference>
<sequence>METELHTRLSGRDRRYGGFRKNQKICQTHLPKKENARPCVIHSQEEMIAKVREAEAQVERGEYITDEELSKEIETWFR</sequence>
<protein>
    <recommendedName>
        <fullName evidence="3">CopG family transcriptional regulator</fullName>
    </recommendedName>
</protein>
<dbReference type="EMBL" id="JAQPYX010000076">
    <property type="protein sequence ID" value="MDC7149521.1"/>
    <property type="molecule type" value="Genomic_DNA"/>
</dbReference>
<name>A0AAW6I7H3_9BACT</name>
<proteinExistence type="predicted"/>
<accession>A0AAW6I7H3</accession>
<evidence type="ECO:0000313" key="2">
    <source>
        <dbReference type="Proteomes" id="UP001213646"/>
    </source>
</evidence>
<gene>
    <name evidence="1" type="ORF">PQG89_08795</name>
</gene>
<dbReference type="Proteomes" id="UP001213646">
    <property type="component" value="Unassembled WGS sequence"/>
</dbReference>
<evidence type="ECO:0008006" key="3">
    <source>
        <dbReference type="Google" id="ProtNLM"/>
    </source>
</evidence>
<organism evidence="1 2">
    <name type="scientific">Parabacteroides johnsonii</name>
    <dbReference type="NCBI Taxonomy" id="387661"/>
    <lineage>
        <taxon>Bacteria</taxon>
        <taxon>Pseudomonadati</taxon>
        <taxon>Bacteroidota</taxon>
        <taxon>Bacteroidia</taxon>
        <taxon>Bacteroidales</taxon>
        <taxon>Tannerellaceae</taxon>
        <taxon>Parabacteroides</taxon>
    </lineage>
</organism>
<dbReference type="AlphaFoldDB" id="A0AAW6I7H3"/>
<comment type="caution">
    <text evidence="1">The sequence shown here is derived from an EMBL/GenBank/DDBJ whole genome shotgun (WGS) entry which is preliminary data.</text>
</comment>
<dbReference type="RefSeq" id="WP_229090579.1">
    <property type="nucleotide sequence ID" value="NZ_CAKWDQ010000041.1"/>
</dbReference>